<comment type="catalytic activity">
    <reaction evidence="13">
        <text>a very-long-chain (3R)-3-hydroxyacyl-CoA = a very-long-chain (2E)-enoyl-CoA + H2O</text>
        <dbReference type="Rhea" id="RHEA:45812"/>
        <dbReference type="ChEBI" id="CHEBI:15377"/>
        <dbReference type="ChEBI" id="CHEBI:83728"/>
        <dbReference type="ChEBI" id="CHEBI:85440"/>
        <dbReference type="EC" id="4.2.1.134"/>
    </reaction>
</comment>
<dbReference type="EMBL" id="AZIL01000001">
    <property type="protein sequence ID" value="EWM30658.1"/>
    <property type="molecule type" value="Genomic_DNA"/>
</dbReference>
<dbReference type="Pfam" id="PF04387">
    <property type="entry name" value="PTPLA"/>
    <property type="match status" value="1"/>
</dbReference>
<keyword evidence="6 14" id="KW-0812">Transmembrane</keyword>
<keyword evidence="7" id="KW-0276">Fatty acid metabolism</keyword>
<dbReference type="AlphaFoldDB" id="W7U4E0"/>
<dbReference type="GO" id="GO:0102158">
    <property type="term" value="F:very-long-chain (3R)-3-hydroxyacyl-CoA dehydratase activity"/>
    <property type="evidence" value="ECO:0007669"/>
    <property type="project" value="UniProtKB-EC"/>
</dbReference>
<evidence type="ECO:0000256" key="1">
    <source>
        <dbReference type="ARBA" id="ARBA00004141"/>
    </source>
</evidence>
<evidence type="ECO:0000256" key="9">
    <source>
        <dbReference type="ARBA" id="ARBA00023098"/>
    </source>
</evidence>
<comment type="pathway">
    <text evidence="2">Lipid metabolism; fatty acid biosynthesis.</text>
</comment>
<dbReference type="GO" id="GO:0030497">
    <property type="term" value="P:fatty acid elongation"/>
    <property type="evidence" value="ECO:0007669"/>
    <property type="project" value="TreeGrafter"/>
</dbReference>
<keyword evidence="10 14" id="KW-0472">Membrane</keyword>
<dbReference type="PANTHER" id="PTHR11035:SF3">
    <property type="entry name" value="VERY-LONG-CHAIN (3R)-3-HYDROXYACYL-COA DEHYDRATASE"/>
    <property type="match status" value="1"/>
</dbReference>
<evidence type="ECO:0000256" key="5">
    <source>
        <dbReference type="ARBA" id="ARBA00022516"/>
    </source>
</evidence>
<evidence type="ECO:0000256" key="4">
    <source>
        <dbReference type="ARBA" id="ARBA00013122"/>
    </source>
</evidence>
<evidence type="ECO:0000256" key="14">
    <source>
        <dbReference type="SAM" id="Phobius"/>
    </source>
</evidence>
<dbReference type="InterPro" id="IPR007482">
    <property type="entry name" value="Tyr_Pase-like_PTPLA"/>
</dbReference>
<keyword evidence="8 14" id="KW-1133">Transmembrane helix</keyword>
<dbReference type="GO" id="GO:0030148">
    <property type="term" value="P:sphingolipid biosynthetic process"/>
    <property type="evidence" value="ECO:0007669"/>
    <property type="project" value="TreeGrafter"/>
</dbReference>
<evidence type="ECO:0000256" key="6">
    <source>
        <dbReference type="ARBA" id="ARBA00022692"/>
    </source>
</evidence>
<dbReference type="EC" id="4.2.1.134" evidence="4"/>
<comment type="similarity">
    <text evidence="3">Belongs to the very long-chain fatty acids dehydratase HACD family.</text>
</comment>
<dbReference type="GO" id="GO:0042761">
    <property type="term" value="P:very long-chain fatty acid biosynthetic process"/>
    <property type="evidence" value="ECO:0007669"/>
    <property type="project" value="TreeGrafter"/>
</dbReference>
<sequence>MLIFSYLERLSAKTPASRASSSILTIMSAETRGDGTTRNLAREFKRAYLSSYNLAQTGLWATVLALTLSALFSNVHDYGGVWAAAGPAAKLAVAGAWLELVHVALGLAGGSVSSAFWQNFGRTFVLFAIVDSFQTPRTVAWLPALLVAWSCGELVRYPFYLMGSNAPPALVWLRYSAFLLLYPVGMASEVALLFLTLTEAREAVAREDKFCLRLPGKGASWRILNFYYFLLFGLLVLYPFAIPYMYSYMLRQRRKRLNVTGREDAITRMSGAAKLPAEMVSSSKKSRKAD</sequence>
<evidence type="ECO:0000256" key="11">
    <source>
        <dbReference type="ARBA" id="ARBA00023160"/>
    </source>
</evidence>
<protein>
    <recommendedName>
        <fullName evidence="4">very-long-chain (3R)-3-hydroxyacyl-CoA dehydratase</fullName>
        <ecNumber evidence="4">4.2.1.134</ecNumber>
    </recommendedName>
</protein>
<dbReference type="OrthoDB" id="46988at2759"/>
<evidence type="ECO:0000256" key="13">
    <source>
        <dbReference type="ARBA" id="ARBA00036671"/>
    </source>
</evidence>
<feature type="transmembrane region" description="Helical" evidence="14">
    <location>
        <begin position="226"/>
        <end position="246"/>
    </location>
</feature>
<gene>
    <name evidence="15" type="ORF">Naga_100091g10</name>
</gene>
<evidence type="ECO:0000256" key="10">
    <source>
        <dbReference type="ARBA" id="ARBA00023136"/>
    </source>
</evidence>
<evidence type="ECO:0000313" key="16">
    <source>
        <dbReference type="Proteomes" id="UP000019335"/>
    </source>
</evidence>
<keyword evidence="5" id="KW-0444">Lipid biosynthesis</keyword>
<keyword evidence="9" id="KW-0443">Lipid metabolism</keyword>
<dbReference type="Proteomes" id="UP000019335">
    <property type="component" value="Chromosome 1"/>
</dbReference>
<keyword evidence="12" id="KW-0456">Lyase</keyword>
<evidence type="ECO:0000313" key="15">
    <source>
        <dbReference type="EMBL" id="EWM30658.1"/>
    </source>
</evidence>
<evidence type="ECO:0000256" key="3">
    <source>
        <dbReference type="ARBA" id="ARBA00007811"/>
    </source>
</evidence>
<organism evidence="15 16">
    <name type="scientific">Nannochloropsis gaditana</name>
    <dbReference type="NCBI Taxonomy" id="72520"/>
    <lineage>
        <taxon>Eukaryota</taxon>
        <taxon>Sar</taxon>
        <taxon>Stramenopiles</taxon>
        <taxon>Ochrophyta</taxon>
        <taxon>Eustigmatophyceae</taxon>
        <taxon>Eustigmatales</taxon>
        <taxon>Monodopsidaceae</taxon>
        <taxon>Nannochloropsis</taxon>
    </lineage>
</organism>
<name>W7U4E0_9STRA</name>
<feature type="transmembrane region" description="Helical" evidence="14">
    <location>
        <begin position="171"/>
        <end position="195"/>
    </location>
</feature>
<proteinExistence type="inferred from homology"/>
<evidence type="ECO:0000256" key="12">
    <source>
        <dbReference type="ARBA" id="ARBA00023239"/>
    </source>
</evidence>
<comment type="subcellular location">
    <subcellularLocation>
        <location evidence="1">Membrane</location>
        <topology evidence="1">Multi-pass membrane protein</topology>
    </subcellularLocation>
</comment>
<keyword evidence="11" id="KW-0275">Fatty acid biosynthesis</keyword>
<keyword evidence="16" id="KW-1185">Reference proteome</keyword>
<dbReference type="GO" id="GO:0005789">
    <property type="term" value="C:endoplasmic reticulum membrane"/>
    <property type="evidence" value="ECO:0007669"/>
    <property type="project" value="TreeGrafter"/>
</dbReference>
<dbReference type="PANTHER" id="PTHR11035">
    <property type="entry name" value="VERY-LONG-CHAIN (3R)-3-HYDROXYACYL-COA DEHYDRATASE"/>
    <property type="match status" value="1"/>
</dbReference>
<evidence type="ECO:0000256" key="2">
    <source>
        <dbReference type="ARBA" id="ARBA00005194"/>
    </source>
</evidence>
<evidence type="ECO:0000256" key="7">
    <source>
        <dbReference type="ARBA" id="ARBA00022832"/>
    </source>
</evidence>
<evidence type="ECO:0000256" key="8">
    <source>
        <dbReference type="ARBA" id="ARBA00022989"/>
    </source>
</evidence>
<reference evidence="15 16" key="1">
    <citation type="journal article" date="2014" name="Mol. Plant">
        <title>Chromosome Scale Genome Assembly and Transcriptome Profiling of Nannochloropsis gaditana in Nitrogen Depletion.</title>
        <authorList>
            <person name="Corteggiani Carpinelli E."/>
            <person name="Telatin A."/>
            <person name="Vitulo N."/>
            <person name="Forcato C."/>
            <person name="D'Angelo M."/>
            <person name="Schiavon R."/>
            <person name="Vezzi A."/>
            <person name="Giacometti G.M."/>
            <person name="Morosinotto T."/>
            <person name="Valle G."/>
        </authorList>
    </citation>
    <scope>NUCLEOTIDE SEQUENCE [LARGE SCALE GENOMIC DNA]</scope>
    <source>
        <strain evidence="15 16">B-31</strain>
    </source>
</reference>
<comment type="caution">
    <text evidence="15">The sequence shown here is derived from an EMBL/GenBank/DDBJ whole genome shotgun (WGS) entry which is preliminary data.</text>
</comment>
<accession>W7U4E0</accession>
<feature type="transmembrane region" description="Helical" evidence="14">
    <location>
        <begin position="140"/>
        <end position="159"/>
    </location>
</feature>
<feature type="transmembrane region" description="Helical" evidence="14">
    <location>
        <begin position="52"/>
        <end position="72"/>
    </location>
</feature>
<dbReference type="UniPathway" id="UPA00094"/>